<evidence type="ECO:0000313" key="5">
    <source>
        <dbReference type="EMBL" id="VAW08566.1"/>
    </source>
</evidence>
<dbReference type="GO" id="GO:0003677">
    <property type="term" value="F:DNA binding"/>
    <property type="evidence" value="ECO:0007669"/>
    <property type="project" value="UniProtKB-KW"/>
</dbReference>
<dbReference type="EMBL" id="UOEH01000673">
    <property type="protein sequence ID" value="VAW08566.1"/>
    <property type="molecule type" value="Genomic_DNA"/>
</dbReference>
<dbReference type="PANTHER" id="PTHR33204">
    <property type="entry name" value="TRANSCRIPTIONAL REGULATOR, MARR FAMILY"/>
    <property type="match status" value="1"/>
</dbReference>
<evidence type="ECO:0000256" key="3">
    <source>
        <dbReference type="ARBA" id="ARBA00023163"/>
    </source>
</evidence>
<feature type="domain" description="HTH hxlR-type" evidence="4">
    <location>
        <begin position="17"/>
        <end position="113"/>
    </location>
</feature>
<keyword evidence="2" id="KW-0238">DNA-binding</keyword>
<dbReference type="InterPro" id="IPR036388">
    <property type="entry name" value="WH-like_DNA-bd_sf"/>
</dbReference>
<keyword evidence="1" id="KW-0805">Transcription regulation</keyword>
<evidence type="ECO:0000259" key="4">
    <source>
        <dbReference type="PROSITE" id="PS51118"/>
    </source>
</evidence>
<dbReference type="Gene3D" id="1.10.10.10">
    <property type="entry name" value="Winged helix-like DNA-binding domain superfamily/Winged helix DNA-binding domain"/>
    <property type="match status" value="1"/>
</dbReference>
<dbReference type="AlphaFoldDB" id="A0A3B0TNE8"/>
<organism evidence="5">
    <name type="scientific">hydrothermal vent metagenome</name>
    <dbReference type="NCBI Taxonomy" id="652676"/>
    <lineage>
        <taxon>unclassified sequences</taxon>
        <taxon>metagenomes</taxon>
        <taxon>ecological metagenomes</taxon>
    </lineage>
</organism>
<dbReference type="PROSITE" id="PS51118">
    <property type="entry name" value="HTH_HXLR"/>
    <property type="match status" value="1"/>
</dbReference>
<proteinExistence type="predicted"/>
<dbReference type="Pfam" id="PF01638">
    <property type="entry name" value="HxlR"/>
    <property type="match status" value="1"/>
</dbReference>
<keyword evidence="3" id="KW-0804">Transcription</keyword>
<gene>
    <name evidence="5" type="ORF">MNBD_ALPHA05-1781</name>
</gene>
<name>A0A3B0TNE8_9ZZZZ</name>
<accession>A0A3B0TNE8</accession>
<dbReference type="SUPFAM" id="SSF46785">
    <property type="entry name" value="Winged helix' DNA-binding domain"/>
    <property type="match status" value="1"/>
</dbReference>
<dbReference type="InterPro" id="IPR002577">
    <property type="entry name" value="HTH_HxlR"/>
</dbReference>
<evidence type="ECO:0000256" key="2">
    <source>
        <dbReference type="ARBA" id="ARBA00023125"/>
    </source>
</evidence>
<dbReference type="PANTHER" id="PTHR33204:SF18">
    <property type="entry name" value="TRANSCRIPTIONAL REGULATORY PROTEIN"/>
    <property type="match status" value="1"/>
</dbReference>
<protein>
    <submittedName>
        <fullName evidence="5">Transcriptional regulator, HxlR family</fullName>
    </submittedName>
</protein>
<reference evidence="5" key="1">
    <citation type="submission" date="2018-06" db="EMBL/GenBank/DDBJ databases">
        <authorList>
            <person name="Zhirakovskaya E."/>
        </authorList>
    </citation>
    <scope>NUCLEOTIDE SEQUENCE</scope>
</reference>
<sequence length="244" mass="27320">MAKPQRTPMSRTYNKDCLLAHALDLLGERWTFLILRDLFLGPQRFGDLAAGLPGIGANLLSKRLKELEQADIIVAPTSNEAGAGYRLSPRGEGLRPAIREMMCWSIEYFMERPESSPAHECIYTDHLEPDSVALAVELFARYCPEPDLSYVAHITIDDFSYTYYYMNGEMVTRRGADTPAVANITTDVATIMQAFRKELNLDEAKARMKLSGHDKVITHLLRCIVHAEKHAEKDLAPTAHAAVV</sequence>
<evidence type="ECO:0000256" key="1">
    <source>
        <dbReference type="ARBA" id="ARBA00023015"/>
    </source>
</evidence>
<dbReference type="InterPro" id="IPR036390">
    <property type="entry name" value="WH_DNA-bd_sf"/>
</dbReference>